<feature type="region of interest" description="Disordered" evidence="1">
    <location>
        <begin position="221"/>
        <end position="248"/>
    </location>
</feature>
<evidence type="ECO:0000313" key="4">
    <source>
        <dbReference type="Proteomes" id="UP001140560"/>
    </source>
</evidence>
<feature type="region of interest" description="Disordered" evidence="1">
    <location>
        <begin position="387"/>
        <end position="579"/>
    </location>
</feature>
<feature type="region of interest" description="Disordered" evidence="1">
    <location>
        <begin position="263"/>
        <end position="301"/>
    </location>
</feature>
<keyword evidence="2" id="KW-1133">Transmembrane helix</keyword>
<evidence type="ECO:0000256" key="1">
    <source>
        <dbReference type="SAM" id="MobiDB-lite"/>
    </source>
</evidence>
<dbReference type="AlphaFoldDB" id="A0A9W9CHB7"/>
<keyword evidence="2" id="KW-0812">Transmembrane</keyword>
<evidence type="ECO:0000256" key="2">
    <source>
        <dbReference type="SAM" id="Phobius"/>
    </source>
</evidence>
<proteinExistence type="predicted"/>
<protein>
    <submittedName>
        <fullName evidence="3">Uncharacterized protein</fullName>
    </submittedName>
</protein>
<keyword evidence="2" id="KW-0472">Membrane</keyword>
<feature type="compositionally biased region" description="Low complexity" evidence="1">
    <location>
        <begin position="404"/>
        <end position="426"/>
    </location>
</feature>
<dbReference type="EMBL" id="JAPEUY010000021">
    <property type="protein sequence ID" value="KAJ4362307.1"/>
    <property type="molecule type" value="Genomic_DNA"/>
</dbReference>
<reference evidence="3" key="1">
    <citation type="submission" date="2022-10" db="EMBL/GenBank/DDBJ databases">
        <title>Tapping the CABI collections for fungal endophytes: first genome assemblies for Collariella, Neodidymelliopsis, Ascochyta clinopodiicola, Didymella pomorum, Didymosphaeria variabile, Neocosmospora piperis and Neocucurbitaria cava.</title>
        <authorList>
            <person name="Hill R."/>
        </authorList>
    </citation>
    <scope>NUCLEOTIDE SEQUENCE</scope>
    <source>
        <strain evidence="3">IMI 356814</strain>
    </source>
</reference>
<feature type="compositionally biased region" description="Polar residues" evidence="1">
    <location>
        <begin position="427"/>
        <end position="438"/>
    </location>
</feature>
<comment type="caution">
    <text evidence="3">The sequence shown here is derived from an EMBL/GenBank/DDBJ whole genome shotgun (WGS) entry which is preliminary data.</text>
</comment>
<dbReference type="OrthoDB" id="3946741at2759"/>
<feature type="region of interest" description="Disordered" evidence="1">
    <location>
        <begin position="325"/>
        <end position="371"/>
    </location>
</feature>
<name>A0A9W9CHB7_9PLEO</name>
<accession>A0A9W9CHB7</accession>
<feature type="compositionally biased region" description="Polar residues" evidence="1">
    <location>
        <begin position="351"/>
        <end position="370"/>
    </location>
</feature>
<feature type="transmembrane region" description="Helical" evidence="2">
    <location>
        <begin position="84"/>
        <end position="108"/>
    </location>
</feature>
<keyword evidence="4" id="KW-1185">Reference proteome</keyword>
<feature type="compositionally biased region" description="Basic residues" evidence="1">
    <location>
        <begin position="494"/>
        <end position="510"/>
    </location>
</feature>
<evidence type="ECO:0000313" key="3">
    <source>
        <dbReference type="EMBL" id="KAJ4362307.1"/>
    </source>
</evidence>
<gene>
    <name evidence="3" type="ORF">N0V83_010400</name>
</gene>
<sequence>MPTKTALTIVASSTPRPTSTASSTPFATVTSIFTSTLRTQVHPTQSIHVDSISLAPSSTASATATAAPAAVAAEAPPRMTPAQIAGLSVAAVAAFVLAIGLMALSVCLRRRRERKAVDDSNEKGQYLRQKQQSARFSHYVTVESFPEPPRQFPMPPLPVARRAPKYPELDANQSRGQLTNMRPVRPVQRFGVGTSNNSSDSTLPLDQIGLAISAELDGNSAAPKKATNATAGQQRPVAHQPNRNVPFRPISTLTQDTVFEEDDVPARRRSSMLLPTPPVPIAPIRNLQPSRPSRPPPTFLPEKQKSELFLDIPVRHDRPQPKRIIAAEMPSSRSPKHRPLAQKSRLAPPIQMTSSESYDSTATTASSREAGNTGDILDYYLTTHQAPVPRASPAQSVRPKESPKPVQVKPKKSQSTVSRTASRASTNIRDSLSSQTSFETTDASDPTPDDEDDDKQLSDDNKQQLSPVAESPISNLRYPKVPRTSNQLVPRSPRSPRNHKSPGRPQKSPRRPPETSKLLQKRAHDLPPLLLETRPRLNSPQRDPFTSPPRRTNPRSHVRSISTESWTATPASKIDRKSKVQSGVWTSSPMMYEPAVVKPLNVRRRRDEMMEVNVGRDVDVDADGLKSPVWVPRLTPTRKGDDLFISVGWGGSGR</sequence>
<organism evidence="3 4">
    <name type="scientific">Neocucurbitaria cava</name>
    <dbReference type="NCBI Taxonomy" id="798079"/>
    <lineage>
        <taxon>Eukaryota</taxon>
        <taxon>Fungi</taxon>
        <taxon>Dikarya</taxon>
        <taxon>Ascomycota</taxon>
        <taxon>Pezizomycotina</taxon>
        <taxon>Dothideomycetes</taxon>
        <taxon>Pleosporomycetidae</taxon>
        <taxon>Pleosporales</taxon>
        <taxon>Pleosporineae</taxon>
        <taxon>Cucurbitariaceae</taxon>
        <taxon>Neocucurbitaria</taxon>
    </lineage>
</organism>
<feature type="compositionally biased region" description="Polar residues" evidence="1">
    <location>
        <begin position="559"/>
        <end position="570"/>
    </location>
</feature>
<dbReference type="Proteomes" id="UP001140560">
    <property type="component" value="Unassembled WGS sequence"/>
</dbReference>